<feature type="region of interest" description="Disordered" evidence="2">
    <location>
        <begin position="158"/>
        <end position="177"/>
    </location>
</feature>
<dbReference type="GO" id="GO:0005524">
    <property type="term" value="F:ATP binding"/>
    <property type="evidence" value="ECO:0007669"/>
    <property type="project" value="UniProtKB-KW"/>
</dbReference>
<evidence type="ECO:0000259" key="3">
    <source>
        <dbReference type="Pfam" id="PF13581"/>
    </source>
</evidence>
<keyword evidence="4" id="KW-0067">ATP-binding</keyword>
<dbReference type="Pfam" id="PF13581">
    <property type="entry name" value="HATPase_c_2"/>
    <property type="match status" value="1"/>
</dbReference>
<name>A0A5P2UJW0_9ACTN</name>
<dbReference type="CDD" id="cd16936">
    <property type="entry name" value="HATPase_RsbW-like"/>
    <property type="match status" value="1"/>
</dbReference>
<sequence>MSDVNSQIRISAPRFAAQLPATPRGARLARRLVVGQLDAWGVAAEGAAVVVAELAANAVTHGRVPGRDFRIVLVLAGGVLRIEVADARADRIPGARDAAGDDEGGRGLLLVAAVADRWGVDRGLPPGKTVWAELRVDGGPGGPGAGRVVGGRDAVGGDVPGVQGTGKNPPTPPHRPRVTHTGELLQLGWIRRGLPGACSARNVSA</sequence>
<accession>A0A5P2UJW0</accession>
<keyword evidence="4" id="KW-0547">Nucleotide-binding</keyword>
<dbReference type="InterPro" id="IPR036890">
    <property type="entry name" value="HATPase_C_sf"/>
</dbReference>
<dbReference type="AlphaFoldDB" id="A0A5P2UJW0"/>
<dbReference type="OrthoDB" id="3473697at2"/>
<dbReference type="PANTHER" id="PTHR35526">
    <property type="entry name" value="ANTI-SIGMA-F FACTOR RSBW-RELATED"/>
    <property type="match status" value="1"/>
</dbReference>
<proteinExistence type="predicted"/>
<gene>
    <name evidence="4" type="ORF">CP968_14610</name>
</gene>
<dbReference type="KEGG" id="ssub:CP968_14610"/>
<dbReference type="EMBL" id="CP023701">
    <property type="protein sequence ID" value="QEU79388.1"/>
    <property type="molecule type" value="Genomic_DNA"/>
</dbReference>
<dbReference type="SUPFAM" id="SSF55874">
    <property type="entry name" value="ATPase domain of HSP90 chaperone/DNA topoisomerase II/histidine kinase"/>
    <property type="match status" value="1"/>
</dbReference>
<dbReference type="GO" id="GO:0004674">
    <property type="term" value="F:protein serine/threonine kinase activity"/>
    <property type="evidence" value="ECO:0007669"/>
    <property type="project" value="UniProtKB-KW"/>
</dbReference>
<reference evidence="4 5" key="1">
    <citation type="submission" date="2017-09" db="EMBL/GenBank/DDBJ databases">
        <authorList>
            <person name="Lee N."/>
            <person name="Cho B.-K."/>
        </authorList>
    </citation>
    <scope>NUCLEOTIDE SEQUENCE [LARGE SCALE GENOMIC DNA]</scope>
    <source>
        <strain evidence="4 5">ATCC 27467</strain>
    </source>
</reference>
<evidence type="ECO:0000256" key="2">
    <source>
        <dbReference type="SAM" id="MobiDB-lite"/>
    </source>
</evidence>
<keyword evidence="1" id="KW-0808">Transferase</keyword>
<feature type="domain" description="Histidine kinase/HSP90-like ATPase" evidence="3">
    <location>
        <begin position="19"/>
        <end position="132"/>
    </location>
</feature>
<dbReference type="InterPro" id="IPR003594">
    <property type="entry name" value="HATPase_dom"/>
</dbReference>
<dbReference type="Gene3D" id="3.30.565.10">
    <property type="entry name" value="Histidine kinase-like ATPase, C-terminal domain"/>
    <property type="match status" value="1"/>
</dbReference>
<keyword evidence="5" id="KW-1185">Reference proteome</keyword>
<evidence type="ECO:0000313" key="4">
    <source>
        <dbReference type="EMBL" id="QEU79388.1"/>
    </source>
</evidence>
<keyword evidence="1" id="KW-0418">Kinase</keyword>
<evidence type="ECO:0000313" key="5">
    <source>
        <dbReference type="Proteomes" id="UP000326831"/>
    </source>
</evidence>
<evidence type="ECO:0000256" key="1">
    <source>
        <dbReference type="ARBA" id="ARBA00022527"/>
    </source>
</evidence>
<keyword evidence="1" id="KW-0723">Serine/threonine-protein kinase</keyword>
<protein>
    <submittedName>
        <fullName evidence="4">ATP-binding protein</fullName>
    </submittedName>
</protein>
<organism evidence="4 5">
    <name type="scientific">Streptomyces subrutilus</name>
    <dbReference type="NCBI Taxonomy" id="36818"/>
    <lineage>
        <taxon>Bacteria</taxon>
        <taxon>Bacillati</taxon>
        <taxon>Actinomycetota</taxon>
        <taxon>Actinomycetes</taxon>
        <taxon>Kitasatosporales</taxon>
        <taxon>Streptomycetaceae</taxon>
        <taxon>Streptomyces</taxon>
    </lineage>
</organism>
<dbReference type="InterPro" id="IPR050267">
    <property type="entry name" value="Anti-sigma-factor_SerPK"/>
</dbReference>
<dbReference type="Proteomes" id="UP000326831">
    <property type="component" value="Chromosome"/>
</dbReference>
<dbReference type="PANTHER" id="PTHR35526:SF3">
    <property type="entry name" value="ANTI-SIGMA-F FACTOR RSBW"/>
    <property type="match status" value="1"/>
</dbReference>